<dbReference type="SUPFAM" id="SSF54862">
    <property type="entry name" value="4Fe-4S ferredoxins"/>
    <property type="match status" value="1"/>
</dbReference>
<dbReference type="PROSITE" id="PS00198">
    <property type="entry name" value="4FE4S_FER_1"/>
    <property type="match status" value="1"/>
</dbReference>
<dbReference type="InterPro" id="IPR050954">
    <property type="entry name" value="ET_IronSulfur_Cluster-Binding"/>
</dbReference>
<keyword evidence="1" id="KW-0004">4Fe-4S</keyword>
<dbReference type="GO" id="GO:0051539">
    <property type="term" value="F:4 iron, 4 sulfur cluster binding"/>
    <property type="evidence" value="ECO:0007669"/>
    <property type="project" value="UniProtKB-KW"/>
</dbReference>
<dbReference type="Proteomes" id="UP000076268">
    <property type="component" value="Unassembled WGS sequence"/>
</dbReference>
<dbReference type="EMBL" id="LSGP01000013">
    <property type="protein sequence ID" value="KYZ77403.1"/>
    <property type="molecule type" value="Genomic_DNA"/>
</dbReference>
<evidence type="ECO:0000256" key="1">
    <source>
        <dbReference type="ARBA" id="ARBA00022485"/>
    </source>
</evidence>
<dbReference type="PANTHER" id="PTHR43177">
    <property type="entry name" value="PROTEIN NRFC"/>
    <property type="match status" value="1"/>
</dbReference>
<evidence type="ECO:0000259" key="5">
    <source>
        <dbReference type="PROSITE" id="PS51379"/>
    </source>
</evidence>
<comment type="caution">
    <text evidence="6">The sequence shown here is derived from an EMBL/GenBank/DDBJ whole genome shotgun (WGS) entry which is preliminary data.</text>
</comment>
<name>A0A154BTR9_ANASB</name>
<evidence type="ECO:0000256" key="3">
    <source>
        <dbReference type="ARBA" id="ARBA00023004"/>
    </source>
</evidence>
<gene>
    <name evidence="6" type="ORF">AXX12_04615</name>
</gene>
<dbReference type="OrthoDB" id="9810688at2"/>
<sequence length="191" mass="20725">MATQKRYGMLYDSNKCIGCQACSTACRAENKVPDKVSRLQVWIEGPKGKYPDLITDFHRKSCVMCDSAPCVPVCPTGASYTTSDGVTLVNEKFCVGCKYCIAACPYQARFLNPETGAADKCTFCHETRVSRGQKPACVSICPTGALIFGDMNDSKSDISLALKSQRAVKPKEHLGLKPKVVTVPNWRGGDA</sequence>
<feature type="domain" description="4Fe-4S ferredoxin-type" evidence="5">
    <location>
        <begin position="85"/>
        <end position="114"/>
    </location>
</feature>
<proteinExistence type="predicted"/>
<protein>
    <submittedName>
        <fullName evidence="6">Polysulfide reductase chain B</fullName>
    </submittedName>
</protein>
<dbReference type="InterPro" id="IPR017900">
    <property type="entry name" value="4Fe4S_Fe_S_CS"/>
</dbReference>
<accession>A0A154BTR9</accession>
<dbReference type="InterPro" id="IPR017896">
    <property type="entry name" value="4Fe4S_Fe-S-bd"/>
</dbReference>
<dbReference type="Pfam" id="PF13247">
    <property type="entry name" value="Fer4_11"/>
    <property type="match status" value="1"/>
</dbReference>
<evidence type="ECO:0000313" key="6">
    <source>
        <dbReference type="EMBL" id="KYZ77403.1"/>
    </source>
</evidence>
<dbReference type="GO" id="GO:0046872">
    <property type="term" value="F:metal ion binding"/>
    <property type="evidence" value="ECO:0007669"/>
    <property type="project" value="UniProtKB-KW"/>
</dbReference>
<keyword evidence="2" id="KW-0479">Metal-binding</keyword>
<dbReference type="CDD" id="cd10551">
    <property type="entry name" value="PsrB"/>
    <property type="match status" value="1"/>
</dbReference>
<feature type="domain" description="4Fe-4S ferredoxin-type" evidence="5">
    <location>
        <begin position="51"/>
        <end position="84"/>
    </location>
</feature>
<keyword evidence="4" id="KW-0411">Iron-sulfur</keyword>
<dbReference type="PANTHER" id="PTHR43177:SF3">
    <property type="entry name" value="PROTEIN NRFC HOMOLOG"/>
    <property type="match status" value="1"/>
</dbReference>
<dbReference type="Pfam" id="PF12797">
    <property type="entry name" value="Fer4_2"/>
    <property type="match status" value="1"/>
</dbReference>
<evidence type="ECO:0000313" key="7">
    <source>
        <dbReference type="Proteomes" id="UP000076268"/>
    </source>
</evidence>
<dbReference type="AlphaFoldDB" id="A0A154BTR9"/>
<dbReference type="Gene3D" id="3.30.70.20">
    <property type="match status" value="2"/>
</dbReference>
<keyword evidence="3" id="KW-0408">Iron</keyword>
<keyword evidence="7" id="KW-1185">Reference proteome</keyword>
<evidence type="ECO:0000256" key="4">
    <source>
        <dbReference type="ARBA" id="ARBA00023014"/>
    </source>
</evidence>
<dbReference type="RefSeq" id="WP_066239675.1">
    <property type="nucleotide sequence ID" value="NZ_LSGP01000013.1"/>
</dbReference>
<dbReference type="PROSITE" id="PS51379">
    <property type="entry name" value="4FE4S_FER_2"/>
    <property type="match status" value="3"/>
</dbReference>
<dbReference type="STRING" id="1794912.AXX12_04615"/>
<evidence type="ECO:0000256" key="2">
    <source>
        <dbReference type="ARBA" id="ARBA00022723"/>
    </source>
</evidence>
<reference evidence="6 7" key="1">
    <citation type="submission" date="2016-02" db="EMBL/GenBank/DDBJ databases">
        <title>Anaerosporomusa subterraneum gen. nov., sp. nov., a spore-forming obligate anaerobe isolated from saprolite.</title>
        <authorList>
            <person name="Choi J.K."/>
            <person name="Shah M."/>
            <person name="Yee N."/>
        </authorList>
    </citation>
    <scope>NUCLEOTIDE SEQUENCE [LARGE SCALE GENOMIC DNA]</scope>
    <source>
        <strain evidence="6 7">RU4</strain>
    </source>
</reference>
<feature type="domain" description="4Fe-4S ferredoxin-type" evidence="5">
    <location>
        <begin position="7"/>
        <end position="36"/>
    </location>
</feature>
<organism evidence="6 7">
    <name type="scientific">Anaerosporomusa subterranea</name>
    <dbReference type="NCBI Taxonomy" id="1794912"/>
    <lineage>
        <taxon>Bacteria</taxon>
        <taxon>Bacillati</taxon>
        <taxon>Bacillota</taxon>
        <taxon>Negativicutes</taxon>
        <taxon>Acetonemataceae</taxon>
        <taxon>Anaerosporomusa</taxon>
    </lineage>
</organism>